<dbReference type="PANTHER" id="PTHR12390:SF0">
    <property type="entry name" value="UROPORPHYRINOGEN-III SYNTHASE"/>
    <property type="match status" value="1"/>
</dbReference>
<evidence type="ECO:0000256" key="1">
    <source>
        <dbReference type="ARBA" id="ARBA00004772"/>
    </source>
</evidence>
<dbReference type="Proteomes" id="UP000747542">
    <property type="component" value="Unassembled WGS sequence"/>
</dbReference>
<evidence type="ECO:0000256" key="11">
    <source>
        <dbReference type="ARBA" id="ARBA00060039"/>
    </source>
</evidence>
<evidence type="ECO:0000256" key="8">
    <source>
        <dbReference type="ARBA" id="ARBA00032649"/>
    </source>
</evidence>
<organism evidence="13 14">
    <name type="scientific">Homarus americanus</name>
    <name type="common">American lobster</name>
    <dbReference type="NCBI Taxonomy" id="6706"/>
    <lineage>
        <taxon>Eukaryota</taxon>
        <taxon>Metazoa</taxon>
        <taxon>Ecdysozoa</taxon>
        <taxon>Arthropoda</taxon>
        <taxon>Crustacea</taxon>
        <taxon>Multicrustacea</taxon>
        <taxon>Malacostraca</taxon>
        <taxon>Eumalacostraca</taxon>
        <taxon>Eucarida</taxon>
        <taxon>Decapoda</taxon>
        <taxon>Pleocyemata</taxon>
        <taxon>Astacidea</taxon>
        <taxon>Nephropoidea</taxon>
        <taxon>Nephropidae</taxon>
        <taxon>Homarus</taxon>
    </lineage>
</organism>
<keyword evidence="14" id="KW-1185">Reference proteome</keyword>
<dbReference type="FunFam" id="3.40.50.10090:FF:000003">
    <property type="entry name" value="uroporphyrinogen-III synthase"/>
    <property type="match status" value="1"/>
</dbReference>
<comment type="pathway">
    <text evidence="1">Porphyrin-containing compound metabolism; protoporphyrin-IX biosynthesis; coproporphyrinogen-III from 5-aminolevulinate: step 3/4.</text>
</comment>
<reference evidence="13" key="1">
    <citation type="journal article" date="2021" name="Sci. Adv.">
        <title>The American lobster genome reveals insights on longevity, neural, and immune adaptations.</title>
        <authorList>
            <person name="Polinski J.M."/>
            <person name="Zimin A.V."/>
            <person name="Clark K.F."/>
            <person name="Kohn A.B."/>
            <person name="Sadowski N."/>
            <person name="Timp W."/>
            <person name="Ptitsyn A."/>
            <person name="Khanna P."/>
            <person name="Romanova D.Y."/>
            <person name="Williams P."/>
            <person name="Greenwood S.J."/>
            <person name="Moroz L.L."/>
            <person name="Walt D.R."/>
            <person name="Bodnar A.G."/>
        </authorList>
    </citation>
    <scope>NUCLEOTIDE SEQUENCE</scope>
    <source>
        <strain evidence="13">GMGI-L3</strain>
    </source>
</reference>
<dbReference type="GO" id="GO:0005829">
    <property type="term" value="C:cytosol"/>
    <property type="evidence" value="ECO:0007669"/>
    <property type="project" value="TreeGrafter"/>
</dbReference>
<feature type="domain" description="Tetrapyrrole biosynthesis uroporphyrinogen III synthase" evidence="12">
    <location>
        <begin position="16"/>
        <end position="245"/>
    </location>
</feature>
<dbReference type="Pfam" id="PF02602">
    <property type="entry name" value="HEM4"/>
    <property type="match status" value="1"/>
</dbReference>
<evidence type="ECO:0000313" key="14">
    <source>
        <dbReference type="Proteomes" id="UP000747542"/>
    </source>
</evidence>
<evidence type="ECO:0000256" key="4">
    <source>
        <dbReference type="ARBA" id="ARBA00023133"/>
    </source>
</evidence>
<dbReference type="InterPro" id="IPR003754">
    <property type="entry name" value="4pyrrol_synth_uPrphyn_synth"/>
</dbReference>
<evidence type="ECO:0000256" key="2">
    <source>
        <dbReference type="ARBA" id="ARBA00008133"/>
    </source>
</evidence>
<evidence type="ECO:0000256" key="9">
    <source>
        <dbReference type="ARBA" id="ARBA00040167"/>
    </source>
</evidence>
<comment type="function">
    <text evidence="11">Catalyzes cyclization of the linear tetrapyrrole, hydroxymethylbilane, to the macrocyclic uroporphyrinogen III, the branch point for the various sub-pathways leading to the wide diversity of porphyrins. Porphyrins act as cofactors for a multitude of enzymes that perform a variety of processes within the cell such as methionine synthesis (vitamin B12) or oxygen transport (heme).</text>
</comment>
<sequence>MSTVWLFKSCEESNSQYISILTASGFSPVHVPVLSFQFCNQVPLKNALQIPQNHSGIIFTSQRAVEAVAEIYSTLSVSCHHTWSEKKIFVIGEATGSAVQKLLKLSYTGQESGNAQQLAPIIIKETEAFDKPLLYPCGNLGRDELPKLLVKHDRDFRALTVYETSQHPQLKSVIQKLISTGQLPTYMVFFSPSGVNFTLSILKSLSVDITGVKMVAIGPTTNTALVQQNIPVSGICPSPTPEGLLHVLKSPL</sequence>
<comment type="catalytic activity">
    <reaction evidence="10">
        <text>hydroxymethylbilane = uroporphyrinogen III + H2O</text>
        <dbReference type="Rhea" id="RHEA:18965"/>
        <dbReference type="ChEBI" id="CHEBI:15377"/>
        <dbReference type="ChEBI" id="CHEBI:57308"/>
        <dbReference type="ChEBI" id="CHEBI:57845"/>
        <dbReference type="EC" id="4.2.1.75"/>
    </reaction>
</comment>
<dbReference type="GO" id="GO:0004852">
    <property type="term" value="F:uroporphyrinogen-III synthase activity"/>
    <property type="evidence" value="ECO:0007669"/>
    <property type="project" value="UniProtKB-EC"/>
</dbReference>
<evidence type="ECO:0000259" key="12">
    <source>
        <dbReference type="Pfam" id="PF02602"/>
    </source>
</evidence>
<dbReference type="AlphaFoldDB" id="A0A8J5N5J1"/>
<gene>
    <name evidence="13" type="primary">UROS-L</name>
    <name evidence="13" type="ORF">Hamer_G018134</name>
</gene>
<dbReference type="PANTHER" id="PTHR12390">
    <property type="entry name" value="UROPORPHYRINOGEN III SYNTHASE"/>
    <property type="match status" value="1"/>
</dbReference>
<dbReference type="InterPro" id="IPR039793">
    <property type="entry name" value="UROS/Hem4"/>
</dbReference>
<keyword evidence="6" id="KW-0627">Porphyrin biosynthesis</keyword>
<name>A0A8J5N5J1_HOMAM</name>
<dbReference type="GO" id="GO:0006780">
    <property type="term" value="P:uroporphyrinogen III biosynthetic process"/>
    <property type="evidence" value="ECO:0007669"/>
    <property type="project" value="InterPro"/>
</dbReference>
<evidence type="ECO:0000256" key="6">
    <source>
        <dbReference type="ARBA" id="ARBA00023244"/>
    </source>
</evidence>
<dbReference type="OrthoDB" id="5595751at2759"/>
<protein>
    <recommendedName>
        <fullName evidence="9">Uroporphyrinogen-III synthase</fullName>
        <ecNumber evidence="3">4.2.1.75</ecNumber>
    </recommendedName>
    <alternativeName>
        <fullName evidence="8">Hydroxymethylbilane hydrolyase [cyclizing]</fullName>
    </alternativeName>
    <alternativeName>
        <fullName evidence="7">Uroporphyrinogen-III cosynthase</fullName>
    </alternativeName>
</protein>
<keyword evidence="4" id="KW-0350">Heme biosynthesis</keyword>
<dbReference type="EMBL" id="JAHLQT010008733">
    <property type="protein sequence ID" value="KAG7173856.1"/>
    <property type="molecule type" value="Genomic_DNA"/>
</dbReference>
<dbReference type="CDD" id="cd06578">
    <property type="entry name" value="HemD"/>
    <property type="match status" value="1"/>
</dbReference>
<dbReference type="GO" id="GO:0006785">
    <property type="term" value="P:heme B biosynthetic process"/>
    <property type="evidence" value="ECO:0007669"/>
    <property type="project" value="UniProtKB-ARBA"/>
</dbReference>
<evidence type="ECO:0000256" key="7">
    <source>
        <dbReference type="ARBA" id="ARBA00031702"/>
    </source>
</evidence>
<evidence type="ECO:0000256" key="3">
    <source>
        <dbReference type="ARBA" id="ARBA00013109"/>
    </source>
</evidence>
<proteinExistence type="inferred from homology"/>
<dbReference type="EC" id="4.2.1.75" evidence="3"/>
<comment type="caution">
    <text evidence="13">The sequence shown here is derived from an EMBL/GenBank/DDBJ whole genome shotgun (WGS) entry which is preliminary data.</text>
</comment>
<accession>A0A8J5N5J1</accession>
<evidence type="ECO:0000256" key="10">
    <source>
        <dbReference type="ARBA" id="ARBA00048617"/>
    </source>
</evidence>
<keyword evidence="5" id="KW-0456">Lyase</keyword>
<evidence type="ECO:0000256" key="5">
    <source>
        <dbReference type="ARBA" id="ARBA00023239"/>
    </source>
</evidence>
<evidence type="ECO:0000313" key="13">
    <source>
        <dbReference type="EMBL" id="KAG7173856.1"/>
    </source>
</evidence>
<comment type="similarity">
    <text evidence="2">Belongs to the uroporphyrinogen-III synthase family.</text>
</comment>